<keyword evidence="2" id="KW-1185">Reference proteome</keyword>
<dbReference type="InParanoid" id="D4H4N1"/>
<dbReference type="AlphaFoldDB" id="D4H4N1"/>
<dbReference type="eggNOG" id="ENOG5032XSD">
    <property type="taxonomic scope" value="Bacteria"/>
</dbReference>
<reference evidence="1 2" key="1">
    <citation type="journal article" date="2010" name="Stand. Genomic Sci.">
        <title>Complete genome sequence of Denitrovibrio acetiphilus type strain (N2460).</title>
        <authorList>
            <person name="Kiss H."/>
            <person name="Lang E."/>
            <person name="Lapidus A."/>
            <person name="Copeland A."/>
            <person name="Nolan M."/>
            <person name="Glavina Del Rio T."/>
            <person name="Chen F."/>
            <person name="Lucas S."/>
            <person name="Tice H."/>
            <person name="Cheng J.F."/>
            <person name="Han C."/>
            <person name="Goodwin L."/>
            <person name="Pitluck S."/>
            <person name="Liolios K."/>
            <person name="Pati A."/>
            <person name="Ivanova N."/>
            <person name="Mavromatis K."/>
            <person name="Chen A."/>
            <person name="Palaniappan K."/>
            <person name="Land M."/>
            <person name="Hauser L."/>
            <person name="Chang Y.J."/>
            <person name="Jeffries C.D."/>
            <person name="Detter J.C."/>
            <person name="Brettin T."/>
            <person name="Spring S."/>
            <person name="Rohde M."/>
            <person name="Goker M."/>
            <person name="Woyke T."/>
            <person name="Bristow J."/>
            <person name="Eisen J.A."/>
            <person name="Markowitz V."/>
            <person name="Hugenholtz P."/>
            <person name="Kyrpides N.C."/>
            <person name="Klenk H.P."/>
        </authorList>
    </citation>
    <scope>NUCLEOTIDE SEQUENCE [LARGE SCALE GENOMIC DNA]</scope>
    <source>
        <strain evidence="2">DSM 12809 / NBRC 114555 / N2460</strain>
    </source>
</reference>
<dbReference type="Proteomes" id="UP000002012">
    <property type="component" value="Chromosome"/>
</dbReference>
<name>D4H4N1_DENA2</name>
<proteinExistence type="predicted"/>
<organism evidence="1 2">
    <name type="scientific">Denitrovibrio acetiphilus (strain DSM 12809 / NBRC 114555 / N2460)</name>
    <dbReference type="NCBI Taxonomy" id="522772"/>
    <lineage>
        <taxon>Bacteria</taxon>
        <taxon>Pseudomonadati</taxon>
        <taxon>Deferribacterota</taxon>
        <taxon>Deferribacteres</taxon>
        <taxon>Deferribacterales</taxon>
        <taxon>Geovibrionaceae</taxon>
        <taxon>Denitrovibrio</taxon>
    </lineage>
</organism>
<evidence type="ECO:0000313" key="1">
    <source>
        <dbReference type="EMBL" id="ADD67425.1"/>
    </source>
</evidence>
<sequence length="257" mass="30246">MKNSVFLVNEEPYCLWEDNIEAKNKFFLNSIDPEYYNFLYKAFKDNPQEQLASVAIRTALFQAAETFYALLGAFIQAPNCVYAWISKYKNNELRHLIQKLNNNEDIFTILNIKTASWKDISEAIFSPYSTNNEDNNKIAYLFANFWKRLSIELFLDEKFIDEYNSLKHGLRVRHGGFSLSIARQSTQDQRIEDSKFVPLGSSKYGTTFFKIKDLKYSIEEKGDRGIYSEKVSLNWSHEQNMQLLLHYICQFTILFLY</sequence>
<gene>
    <name evidence="1" type="ordered locus">Dacet_0636</name>
</gene>
<dbReference type="OrthoDB" id="7054237at2"/>
<dbReference type="HOGENOM" id="CLU_075293_0_0_0"/>
<protein>
    <submittedName>
        <fullName evidence="1">Uncharacterized protein</fullName>
    </submittedName>
</protein>
<dbReference type="PaxDb" id="522772-Dacet_0636"/>
<dbReference type="KEGG" id="dap:Dacet_0636"/>
<evidence type="ECO:0000313" key="2">
    <source>
        <dbReference type="Proteomes" id="UP000002012"/>
    </source>
</evidence>
<dbReference type="EMBL" id="CP001968">
    <property type="protein sequence ID" value="ADD67425.1"/>
    <property type="molecule type" value="Genomic_DNA"/>
</dbReference>
<dbReference type="RefSeq" id="WP_013009969.1">
    <property type="nucleotide sequence ID" value="NC_013943.1"/>
</dbReference>
<accession>D4H4N1</accession>